<dbReference type="GO" id="GO:0043952">
    <property type="term" value="P:protein transport by the Sec complex"/>
    <property type="evidence" value="ECO:0007669"/>
    <property type="project" value="UniProtKB-UniRule"/>
</dbReference>
<dbReference type="PANTHER" id="PTHR30081:SF8">
    <property type="entry name" value="PROTEIN TRANSLOCASE SUBUNIT SECF"/>
    <property type="match status" value="1"/>
</dbReference>
<evidence type="ECO:0000256" key="3">
    <source>
        <dbReference type="ARBA" id="ARBA00022475"/>
    </source>
</evidence>
<keyword evidence="8 9" id="KW-0472">Membrane</keyword>
<dbReference type="Pfam" id="PF02355">
    <property type="entry name" value="SecD_SecF_C"/>
    <property type="match status" value="1"/>
</dbReference>
<dbReference type="GO" id="GO:0006605">
    <property type="term" value="P:protein targeting"/>
    <property type="evidence" value="ECO:0007669"/>
    <property type="project" value="UniProtKB-UniRule"/>
</dbReference>
<dbReference type="InterPro" id="IPR005665">
    <property type="entry name" value="SecF_bac"/>
</dbReference>
<dbReference type="Proteomes" id="UP000675781">
    <property type="component" value="Unassembled WGS sequence"/>
</dbReference>
<dbReference type="NCBIfam" id="TIGR00966">
    <property type="entry name" value="transloc_SecF"/>
    <property type="match status" value="1"/>
</dbReference>
<dbReference type="AlphaFoldDB" id="A0A941EK40"/>
<feature type="region of interest" description="Disordered" evidence="10">
    <location>
        <begin position="361"/>
        <end position="385"/>
    </location>
</feature>
<dbReference type="InterPro" id="IPR022645">
    <property type="entry name" value="SecD/SecF_bac"/>
</dbReference>
<dbReference type="PANTHER" id="PTHR30081">
    <property type="entry name" value="PROTEIN-EXPORT MEMBRANE PROTEIN SEC"/>
    <property type="match status" value="1"/>
</dbReference>
<evidence type="ECO:0000256" key="2">
    <source>
        <dbReference type="ARBA" id="ARBA00022448"/>
    </source>
</evidence>
<feature type="transmembrane region" description="Helical" evidence="9">
    <location>
        <begin position="174"/>
        <end position="194"/>
    </location>
</feature>
<dbReference type="EMBL" id="JAGSOG010000014">
    <property type="protein sequence ID" value="MBR7832671.1"/>
    <property type="molecule type" value="Genomic_DNA"/>
</dbReference>
<evidence type="ECO:0000313" key="12">
    <source>
        <dbReference type="EMBL" id="MBR7832671.1"/>
    </source>
</evidence>
<comment type="subcellular location">
    <subcellularLocation>
        <location evidence="1 9">Cell membrane</location>
        <topology evidence="1 9">Multi-pass membrane protein</topology>
    </subcellularLocation>
</comment>
<evidence type="ECO:0000256" key="9">
    <source>
        <dbReference type="HAMAP-Rule" id="MF_01464"/>
    </source>
</evidence>
<dbReference type="GO" id="GO:0065002">
    <property type="term" value="P:intracellular protein transmembrane transport"/>
    <property type="evidence" value="ECO:0007669"/>
    <property type="project" value="UniProtKB-UniRule"/>
</dbReference>
<feature type="compositionally biased region" description="Polar residues" evidence="10">
    <location>
        <begin position="363"/>
        <end position="378"/>
    </location>
</feature>
<feature type="transmembrane region" description="Helical" evidence="9">
    <location>
        <begin position="285"/>
        <end position="309"/>
    </location>
</feature>
<dbReference type="Gene3D" id="1.20.1640.10">
    <property type="entry name" value="Multidrug efflux transporter AcrB transmembrane domain"/>
    <property type="match status" value="1"/>
</dbReference>
<comment type="subunit">
    <text evidence="9">Forms a complex with SecD. Part of the essential Sec protein translocation apparatus which comprises SecA, SecYEG and auxiliary proteins SecDF. Other proteins may also be involved.</text>
</comment>
<keyword evidence="4 9" id="KW-0812">Transmembrane</keyword>
<proteinExistence type="inferred from homology"/>
<dbReference type="Pfam" id="PF07549">
    <property type="entry name" value="Sec_GG"/>
    <property type="match status" value="1"/>
</dbReference>
<dbReference type="HAMAP" id="MF_01464_B">
    <property type="entry name" value="SecF_B"/>
    <property type="match status" value="1"/>
</dbReference>
<dbReference type="GO" id="GO:0015450">
    <property type="term" value="F:protein-transporting ATPase activity"/>
    <property type="evidence" value="ECO:0007669"/>
    <property type="project" value="InterPro"/>
</dbReference>
<organism evidence="12 13">
    <name type="scientific">Actinospica durhamensis</name>
    <dbReference type="NCBI Taxonomy" id="1508375"/>
    <lineage>
        <taxon>Bacteria</taxon>
        <taxon>Bacillati</taxon>
        <taxon>Actinomycetota</taxon>
        <taxon>Actinomycetes</taxon>
        <taxon>Catenulisporales</taxon>
        <taxon>Actinospicaceae</taxon>
        <taxon>Actinospica</taxon>
    </lineage>
</organism>
<feature type="transmembrane region" description="Helical" evidence="9">
    <location>
        <begin position="200"/>
        <end position="221"/>
    </location>
</feature>
<keyword evidence="6 9" id="KW-1133">Transmembrane helix</keyword>
<comment type="caution">
    <text evidence="12">The sequence shown here is derived from an EMBL/GenBank/DDBJ whole genome shotgun (WGS) entry which is preliminary data.</text>
</comment>
<dbReference type="GO" id="GO:0005886">
    <property type="term" value="C:plasma membrane"/>
    <property type="evidence" value="ECO:0007669"/>
    <property type="project" value="UniProtKB-SubCell"/>
</dbReference>
<comment type="similarity">
    <text evidence="9">Belongs to the SecD/SecF family. SecF subfamily.</text>
</comment>
<feature type="transmembrane region" description="Helical" evidence="9">
    <location>
        <begin position="149"/>
        <end position="167"/>
    </location>
</feature>
<feature type="transmembrane region" description="Helical" evidence="9">
    <location>
        <begin position="30"/>
        <end position="50"/>
    </location>
</feature>
<comment type="function">
    <text evidence="9">Part of the Sec protein translocase complex. Interacts with the SecYEG preprotein conducting channel. SecDF uses the proton motive force (PMF) to complete protein translocation after the ATP-dependent function of SecA.</text>
</comment>
<feature type="domain" description="Protein export membrane protein SecD/SecF C-terminal" evidence="11">
    <location>
        <begin position="121"/>
        <end position="311"/>
    </location>
</feature>
<evidence type="ECO:0000256" key="1">
    <source>
        <dbReference type="ARBA" id="ARBA00004651"/>
    </source>
</evidence>
<name>A0A941EK40_9ACTN</name>
<keyword evidence="3 9" id="KW-1003">Cell membrane</keyword>
<dbReference type="InterPro" id="IPR022813">
    <property type="entry name" value="SecD/SecF_arch_bac"/>
</dbReference>
<evidence type="ECO:0000256" key="8">
    <source>
        <dbReference type="ARBA" id="ARBA00023136"/>
    </source>
</evidence>
<feature type="transmembrane region" description="Helical" evidence="9">
    <location>
        <begin position="259"/>
        <end position="279"/>
    </location>
</feature>
<evidence type="ECO:0000313" key="13">
    <source>
        <dbReference type="Proteomes" id="UP000675781"/>
    </source>
</evidence>
<evidence type="ECO:0000256" key="10">
    <source>
        <dbReference type="SAM" id="MobiDB-lite"/>
    </source>
</evidence>
<sequence>MSRLGKFSSLGNRLYSGDTAVEVIGHRKRWFASFGVVLLLAAIGLGVRGLHFSVDFTGGTVLTVPTQTLSTADATSVAVANGVSAPVVQEETITTGGAGRQITVTTTTIGLTTENNLKNALAKAADVNTDKINVQDVGASWGHEVSKDAFEALLVFLVLVTLYLAVFFEWQMAVAALVSLLNVVVITVGVYAWSGLQVSPATVTGFLTILGYAIYDAVVVFDKIKENRRLYVDTDRMGYERAANLAVNQTLMRSLNTSLIAVIPVVALMVGGVLSQAAVLQDIALALFVGIAAGTISSILLAAPLLVWIKERNPAVRAHEARIAARSQKEAARAAAADNAAAEAPSSVSVGGPSIVVSAAGQAPSSRVVQPRGTQRSQPQRKKKR</sequence>
<keyword evidence="2 9" id="KW-0813">Transport</keyword>
<keyword evidence="13" id="KW-1185">Reference proteome</keyword>
<keyword evidence="5 9" id="KW-0653">Protein transport</keyword>
<accession>A0A941EK40</accession>
<keyword evidence="7 9" id="KW-0811">Translocation</keyword>
<reference evidence="12" key="1">
    <citation type="submission" date="2021-04" db="EMBL/GenBank/DDBJ databases">
        <title>Genome based classification of Actinospica acidithermotolerans sp. nov., an actinobacterium isolated from an Indonesian hot spring.</title>
        <authorList>
            <person name="Kusuma A.B."/>
            <person name="Putra K.E."/>
            <person name="Nafisah S."/>
            <person name="Loh J."/>
            <person name="Nouioui I."/>
            <person name="Goodfellow M."/>
        </authorList>
    </citation>
    <scope>NUCLEOTIDE SEQUENCE</scope>
    <source>
        <strain evidence="12">CSCA 57</strain>
    </source>
</reference>
<dbReference type="InterPro" id="IPR022646">
    <property type="entry name" value="SecD/SecF_CS"/>
</dbReference>
<evidence type="ECO:0000256" key="5">
    <source>
        <dbReference type="ARBA" id="ARBA00022927"/>
    </source>
</evidence>
<evidence type="ECO:0000256" key="7">
    <source>
        <dbReference type="ARBA" id="ARBA00023010"/>
    </source>
</evidence>
<protein>
    <recommendedName>
        <fullName evidence="9">Protein-export membrane protein SecF</fullName>
    </recommendedName>
</protein>
<dbReference type="SUPFAM" id="SSF82866">
    <property type="entry name" value="Multidrug efflux transporter AcrB transmembrane domain"/>
    <property type="match status" value="1"/>
</dbReference>
<dbReference type="PRINTS" id="PR01755">
    <property type="entry name" value="SECFTRNLCASE"/>
</dbReference>
<dbReference type="InterPro" id="IPR055344">
    <property type="entry name" value="SecD_SecF_C_bact"/>
</dbReference>
<evidence type="ECO:0000259" key="11">
    <source>
        <dbReference type="Pfam" id="PF02355"/>
    </source>
</evidence>
<evidence type="ECO:0000256" key="4">
    <source>
        <dbReference type="ARBA" id="ARBA00022692"/>
    </source>
</evidence>
<gene>
    <name evidence="9 12" type="primary">secF</name>
    <name evidence="12" type="ORF">KDL01_05335</name>
</gene>
<dbReference type="NCBIfam" id="TIGR00916">
    <property type="entry name" value="2A0604s01"/>
    <property type="match status" value="1"/>
</dbReference>
<evidence type="ECO:0000256" key="6">
    <source>
        <dbReference type="ARBA" id="ARBA00022989"/>
    </source>
</evidence>
<dbReference type="RefSeq" id="WP_212527192.1">
    <property type="nucleotide sequence ID" value="NZ_JAGSOG010000014.1"/>
</dbReference>
<dbReference type="InterPro" id="IPR048634">
    <property type="entry name" value="SecD_SecF_C"/>
</dbReference>